<dbReference type="KEGG" id="bid:Bind_0633"/>
<dbReference type="Proteomes" id="UP000001695">
    <property type="component" value="Chromosome"/>
</dbReference>
<dbReference type="HOGENOM" id="CLU_629786_0_0_5"/>
<dbReference type="RefSeq" id="WP_012383641.1">
    <property type="nucleotide sequence ID" value="NC_010581.1"/>
</dbReference>
<gene>
    <name evidence="4" type="ordered locus">Bind_0633</name>
</gene>
<keyword evidence="5" id="KW-1185">Reference proteome</keyword>
<proteinExistence type="predicted"/>
<dbReference type="InterPro" id="IPR027417">
    <property type="entry name" value="P-loop_NTPase"/>
</dbReference>
<dbReference type="Gene3D" id="3.40.50.300">
    <property type="entry name" value="P-loop containing nucleotide triphosphate hydrolases"/>
    <property type="match status" value="1"/>
</dbReference>
<accession>B2IFS2</accession>
<dbReference type="InterPro" id="IPR035421">
    <property type="entry name" value="Terminase_6C"/>
</dbReference>
<evidence type="ECO:0000313" key="4">
    <source>
        <dbReference type="EMBL" id="ACB94283.1"/>
    </source>
</evidence>
<dbReference type="OrthoDB" id="4519042at2"/>
<name>B2IFS2_BEII9</name>
<dbReference type="Pfam" id="PF04466">
    <property type="entry name" value="Terminase_3"/>
    <property type="match status" value="1"/>
</dbReference>
<dbReference type="eggNOG" id="COG5323">
    <property type="taxonomic scope" value="Bacteria"/>
</dbReference>
<reference evidence="5" key="1">
    <citation type="submission" date="2008-03" db="EMBL/GenBank/DDBJ databases">
        <title>Complete sequence of chromosome of Beijerinckia indica subsp. indica ATCC 9039.</title>
        <authorList>
            <consortium name="US DOE Joint Genome Institute"/>
            <person name="Copeland A."/>
            <person name="Lucas S."/>
            <person name="Lapidus A."/>
            <person name="Glavina del Rio T."/>
            <person name="Dalin E."/>
            <person name="Tice H."/>
            <person name="Bruce D."/>
            <person name="Goodwin L."/>
            <person name="Pitluck S."/>
            <person name="LaButti K."/>
            <person name="Schmutz J."/>
            <person name="Larimer F."/>
            <person name="Land M."/>
            <person name="Hauser L."/>
            <person name="Kyrpides N."/>
            <person name="Mikhailova N."/>
            <person name="Dunfield P.F."/>
            <person name="Dedysh S.N."/>
            <person name="Liesack W."/>
            <person name="Saw J.H."/>
            <person name="Alam M."/>
            <person name="Chen Y."/>
            <person name="Murrell J.C."/>
            <person name="Richardson P."/>
        </authorList>
    </citation>
    <scope>NUCLEOTIDE SEQUENCE [LARGE SCALE GENOMIC DNA]</scope>
    <source>
        <strain evidence="5">ATCC 9039 / DSM 1715 / NCIMB 8712</strain>
    </source>
</reference>
<dbReference type="SUPFAM" id="SSF52540">
    <property type="entry name" value="P-loop containing nucleoside triphosphate hydrolases"/>
    <property type="match status" value="1"/>
</dbReference>
<dbReference type="EMBL" id="CP001016">
    <property type="protein sequence ID" value="ACB94283.1"/>
    <property type="molecule type" value="Genomic_DNA"/>
</dbReference>
<sequence>MIPVRFSAAQNKAREVLARHRYSCIFGGTRSGKTFLILRAIIHRALRAANSRHAVLRFRGNAARASIALDTFPAVLQRCFPNLHAIEHRQEGYFEFHNGSQIWIGGLDNKDRVEKILGLEFATIFLNEASQIPYSSAIIAFTRLAQVVPNIAQRAFVDLNPIGKNHWTNRLFIEHRDPITLLPLRNPHDYGSARLNPLDNAHNLSKEFLESLDNLPERQRKRFFEGVFADEIECVLWSYEQIAACRCSLDDIPVSERASVVVAVDPSGAANSQDLNADEVGIIIAARNRNGCGFILDDRSLRDAPAVWGRTAVQAYHEYCADCIVAESNFGGAMVEAVIRAADPNVPVRLVTASRGKAIRAEPISVLYQRGVVRHAGRFSLLEEQMCRFSSHGYMGTDSPDHADAMIHALTYLLGGENGVGIIEFYKHANEGTISAGRRTQTASQNTDCAPVIMRAPEAAGIIFGKSGCQYVPGTDGLVDVRYEDVAALESIGFIDVKSMFEDKHDIVT</sequence>
<keyword evidence="1" id="KW-1188">Viral release from host cell</keyword>
<organism evidence="4 5">
    <name type="scientific">Beijerinckia indica subsp. indica (strain ATCC 9039 / DSM 1715 / NCIMB 8712)</name>
    <dbReference type="NCBI Taxonomy" id="395963"/>
    <lineage>
        <taxon>Bacteria</taxon>
        <taxon>Pseudomonadati</taxon>
        <taxon>Pseudomonadota</taxon>
        <taxon>Alphaproteobacteria</taxon>
        <taxon>Hyphomicrobiales</taxon>
        <taxon>Beijerinckiaceae</taxon>
        <taxon>Beijerinckia</taxon>
    </lineage>
</organism>
<dbReference type="STRING" id="395963.Bind_0633"/>
<dbReference type="InterPro" id="IPR035412">
    <property type="entry name" value="Terminase_L_N"/>
</dbReference>
<dbReference type="AlphaFoldDB" id="B2IFS2"/>
<feature type="domain" description="Phage terminase large subunit N-terminal" evidence="2">
    <location>
        <begin position="19"/>
        <end position="177"/>
    </location>
</feature>
<dbReference type="Pfam" id="PF17289">
    <property type="entry name" value="Terminase_6C"/>
    <property type="match status" value="1"/>
</dbReference>
<dbReference type="eggNOG" id="COG1783">
    <property type="taxonomic scope" value="Bacteria"/>
</dbReference>
<evidence type="ECO:0000259" key="2">
    <source>
        <dbReference type="Pfam" id="PF04466"/>
    </source>
</evidence>
<reference evidence="4 5" key="2">
    <citation type="journal article" date="2010" name="J. Bacteriol.">
        <title>Complete genome sequence of Beijerinckia indica subsp. indica.</title>
        <authorList>
            <person name="Tamas I."/>
            <person name="Dedysh S.N."/>
            <person name="Liesack W."/>
            <person name="Stott M.B."/>
            <person name="Alam M."/>
            <person name="Murrell J.C."/>
            <person name="Dunfield P.F."/>
        </authorList>
    </citation>
    <scope>NUCLEOTIDE SEQUENCE [LARGE SCALE GENOMIC DNA]</scope>
    <source>
        <strain evidence="5">ATCC 9039 / DSM 1715 / NCIMB 8712</strain>
    </source>
</reference>
<protein>
    <submittedName>
        <fullName evidence="4">Uncharacterized protein</fullName>
    </submittedName>
</protein>
<evidence type="ECO:0000313" key="5">
    <source>
        <dbReference type="Proteomes" id="UP000001695"/>
    </source>
</evidence>
<evidence type="ECO:0000259" key="3">
    <source>
        <dbReference type="Pfam" id="PF17289"/>
    </source>
</evidence>
<evidence type="ECO:0000256" key="1">
    <source>
        <dbReference type="ARBA" id="ARBA00022612"/>
    </source>
</evidence>
<feature type="domain" description="Terminase large subunit gp17-like C-terminal" evidence="3">
    <location>
        <begin position="263"/>
        <end position="411"/>
    </location>
</feature>